<dbReference type="PROSITE" id="PS51257">
    <property type="entry name" value="PROKAR_LIPOPROTEIN"/>
    <property type="match status" value="1"/>
</dbReference>
<dbReference type="OrthoDB" id="2426241at2"/>
<keyword evidence="2" id="KW-0732">Signal</keyword>
<protein>
    <recommendedName>
        <fullName evidence="5">Intracellular proteinase inhibitor</fullName>
    </recommendedName>
</protein>
<name>A0A1H9RV78_9BACI</name>
<dbReference type="RefSeq" id="WP_093048469.1">
    <property type="nucleotide sequence ID" value="NZ_FOGT01000003.1"/>
</dbReference>
<reference evidence="4" key="1">
    <citation type="submission" date="2016-10" db="EMBL/GenBank/DDBJ databases">
        <authorList>
            <person name="Varghese N."/>
            <person name="Submissions S."/>
        </authorList>
    </citation>
    <scope>NUCLEOTIDE SEQUENCE [LARGE SCALE GENOMIC DNA]</scope>
    <source>
        <strain evidence="4">S9</strain>
    </source>
</reference>
<proteinExistence type="predicted"/>
<keyword evidence="4" id="KW-1185">Reference proteome</keyword>
<feature type="chain" id="PRO_5039581252" description="Intracellular proteinase inhibitor" evidence="2">
    <location>
        <begin position="22"/>
        <end position="210"/>
    </location>
</feature>
<dbReference type="AlphaFoldDB" id="A0A1H9RV78"/>
<accession>A0A1H9RV78</accession>
<feature type="signal peptide" evidence="2">
    <location>
        <begin position="1"/>
        <end position="21"/>
    </location>
</feature>
<evidence type="ECO:0000256" key="2">
    <source>
        <dbReference type="SAM" id="SignalP"/>
    </source>
</evidence>
<feature type="region of interest" description="Disordered" evidence="1">
    <location>
        <begin position="19"/>
        <end position="67"/>
    </location>
</feature>
<gene>
    <name evidence="3" type="ORF">SAMN05518684_103350</name>
</gene>
<dbReference type="Proteomes" id="UP000198571">
    <property type="component" value="Unassembled WGS sequence"/>
</dbReference>
<evidence type="ECO:0000313" key="3">
    <source>
        <dbReference type="EMBL" id="SER76514.1"/>
    </source>
</evidence>
<dbReference type="EMBL" id="FOGT01000003">
    <property type="protein sequence ID" value="SER76514.1"/>
    <property type="molecule type" value="Genomic_DNA"/>
</dbReference>
<organism evidence="3 4">
    <name type="scientific">Salipaludibacillus aurantiacus</name>
    <dbReference type="NCBI Taxonomy" id="1601833"/>
    <lineage>
        <taxon>Bacteria</taxon>
        <taxon>Bacillati</taxon>
        <taxon>Bacillota</taxon>
        <taxon>Bacilli</taxon>
        <taxon>Bacillales</taxon>
        <taxon>Bacillaceae</taxon>
    </lineage>
</organism>
<evidence type="ECO:0008006" key="5">
    <source>
        <dbReference type="Google" id="ProtNLM"/>
    </source>
</evidence>
<sequence>MKKQLLWLVILGLVVAAACNGGNGPTETEQDITEDNEAEEENSVPEDNEPEENEGEEEGNQPVVSETDAGDFMLRLVSEKAIYDAEEEVQLKGKLKYIGEAEELEIIHQESPFNFEMIEITRGAELPYPLKEIEQTSTLDQNQWYEEEYIKRIAYSLDDKHADFYQTFMNETGFPPGEYEIELRTDFAVTVEEVPENHTYTTSIVIEVRE</sequence>
<feature type="compositionally biased region" description="Acidic residues" evidence="1">
    <location>
        <begin position="28"/>
        <end position="59"/>
    </location>
</feature>
<evidence type="ECO:0000256" key="1">
    <source>
        <dbReference type="SAM" id="MobiDB-lite"/>
    </source>
</evidence>
<evidence type="ECO:0000313" key="4">
    <source>
        <dbReference type="Proteomes" id="UP000198571"/>
    </source>
</evidence>
<dbReference type="STRING" id="1601833.SAMN05518684_103350"/>